<evidence type="ECO:0000256" key="1">
    <source>
        <dbReference type="ARBA" id="ARBA00022670"/>
    </source>
</evidence>
<comment type="caution">
    <text evidence="8">The sequence shown here is derived from an EMBL/GenBank/DDBJ whole genome shotgun (WGS) entry which is preliminary data.</text>
</comment>
<organism evidence="8 9">
    <name type="scientific">Paraburkholderia caledonica</name>
    <dbReference type="NCBI Taxonomy" id="134536"/>
    <lineage>
        <taxon>Bacteria</taxon>
        <taxon>Pseudomonadati</taxon>
        <taxon>Pseudomonadota</taxon>
        <taxon>Betaproteobacteria</taxon>
        <taxon>Burkholderiales</taxon>
        <taxon>Burkholderiaceae</taxon>
        <taxon>Paraburkholderia</taxon>
    </lineage>
</organism>
<dbReference type="Pfam" id="PF14464">
    <property type="entry name" value="Prok-JAB"/>
    <property type="match status" value="1"/>
</dbReference>
<dbReference type="InterPro" id="IPR028090">
    <property type="entry name" value="JAB_dom_prok"/>
</dbReference>
<evidence type="ECO:0000259" key="6">
    <source>
        <dbReference type="Pfam" id="PF09436"/>
    </source>
</evidence>
<reference evidence="8" key="1">
    <citation type="submission" date="2023-07" db="EMBL/GenBank/DDBJ databases">
        <title>Sorghum-associated microbial communities from plants grown in Nebraska, USA.</title>
        <authorList>
            <person name="Schachtman D."/>
        </authorList>
    </citation>
    <scope>NUCLEOTIDE SEQUENCE</scope>
    <source>
        <strain evidence="8">DS1061</strain>
    </source>
</reference>
<dbReference type="AlphaFoldDB" id="A0AB73IL41"/>
<keyword evidence="3" id="KW-0378">Hydrolase</keyword>
<dbReference type="GO" id="GO:0008237">
    <property type="term" value="F:metallopeptidase activity"/>
    <property type="evidence" value="ECO:0007669"/>
    <property type="project" value="UniProtKB-KW"/>
</dbReference>
<evidence type="ECO:0000256" key="3">
    <source>
        <dbReference type="ARBA" id="ARBA00022801"/>
    </source>
</evidence>
<dbReference type="EMBL" id="JAURTK010000012">
    <property type="protein sequence ID" value="MDP9650736.1"/>
    <property type="molecule type" value="Genomic_DNA"/>
</dbReference>
<dbReference type="Proteomes" id="UP001229486">
    <property type="component" value="Unassembled WGS sequence"/>
</dbReference>
<evidence type="ECO:0000256" key="4">
    <source>
        <dbReference type="ARBA" id="ARBA00022833"/>
    </source>
</evidence>
<evidence type="ECO:0000313" key="8">
    <source>
        <dbReference type="EMBL" id="MDP9650736.1"/>
    </source>
</evidence>
<dbReference type="InterPro" id="IPR022499">
    <property type="entry name" value="PRTRC_protein-A"/>
</dbReference>
<sequence>MNVVDLTLQRSLPSVMVPKREPVAPMPTNGERLLVASNGVFIEIRRSWLSLVRRIATYAVPTAIPYGEINEDTQLACGAVPAALIARFTTMARAAFPKETGAWIVWSPTSRDFRLVPLVIRSHDEGSLDYEPPQLEGDEQLVLDCHSHGRYPAYFSDTDDADDRHEVKFALVVGNCQAATPSLALRLCAKGIFEPFERVPSAWYRAIAMEAV</sequence>
<keyword evidence="5" id="KW-0482">Metalloprotease</keyword>
<evidence type="ECO:0000256" key="5">
    <source>
        <dbReference type="ARBA" id="ARBA00023049"/>
    </source>
</evidence>
<dbReference type="GO" id="GO:0046872">
    <property type="term" value="F:metal ion binding"/>
    <property type="evidence" value="ECO:0007669"/>
    <property type="project" value="UniProtKB-KW"/>
</dbReference>
<dbReference type="Pfam" id="PF09436">
    <property type="entry name" value="DUF2016"/>
    <property type="match status" value="1"/>
</dbReference>
<dbReference type="RefSeq" id="WP_392395543.1">
    <property type="nucleotide sequence ID" value="NZ_JAURTK010000012.1"/>
</dbReference>
<dbReference type="NCBIfam" id="TIGR03735">
    <property type="entry name" value="PRTRC_A"/>
    <property type="match status" value="1"/>
</dbReference>
<proteinExistence type="predicted"/>
<keyword evidence="1" id="KW-0645">Protease</keyword>
<feature type="domain" description="DUF2016" evidence="6">
    <location>
        <begin position="4"/>
        <end position="75"/>
    </location>
</feature>
<evidence type="ECO:0000259" key="7">
    <source>
        <dbReference type="Pfam" id="PF14464"/>
    </source>
</evidence>
<keyword evidence="2" id="KW-0479">Metal-binding</keyword>
<dbReference type="InterPro" id="IPR018560">
    <property type="entry name" value="DUF2016"/>
</dbReference>
<dbReference type="GO" id="GO:0006508">
    <property type="term" value="P:proteolysis"/>
    <property type="evidence" value="ECO:0007669"/>
    <property type="project" value="UniProtKB-KW"/>
</dbReference>
<feature type="domain" description="JAB" evidence="7">
    <location>
        <begin position="81"/>
        <end position="179"/>
    </location>
</feature>
<keyword evidence="4" id="KW-0862">Zinc</keyword>
<name>A0AB73IL41_9BURK</name>
<gene>
    <name evidence="8" type="ORF">J2793_006210</name>
</gene>
<accession>A0AB73IL41</accession>
<evidence type="ECO:0000313" key="9">
    <source>
        <dbReference type="Proteomes" id="UP001229486"/>
    </source>
</evidence>
<protein>
    <submittedName>
        <fullName evidence="8">PRTRC genetic system protein A</fullName>
    </submittedName>
</protein>
<evidence type="ECO:0000256" key="2">
    <source>
        <dbReference type="ARBA" id="ARBA00022723"/>
    </source>
</evidence>